<name>A0AA40CQD9_9PEZI</name>
<evidence type="ECO:0000313" key="3">
    <source>
        <dbReference type="Proteomes" id="UP001174936"/>
    </source>
</evidence>
<reference evidence="2" key="1">
    <citation type="submission" date="2023-06" db="EMBL/GenBank/DDBJ databases">
        <title>Genome-scale phylogeny and comparative genomics of the fungal order Sordariales.</title>
        <authorList>
            <consortium name="Lawrence Berkeley National Laboratory"/>
            <person name="Hensen N."/>
            <person name="Bonometti L."/>
            <person name="Westerberg I."/>
            <person name="Brannstrom I.O."/>
            <person name="Guillou S."/>
            <person name="Cros-Aarteil S."/>
            <person name="Calhoun S."/>
            <person name="Haridas S."/>
            <person name="Kuo A."/>
            <person name="Mondo S."/>
            <person name="Pangilinan J."/>
            <person name="Riley R."/>
            <person name="Labutti K."/>
            <person name="Andreopoulos B."/>
            <person name="Lipzen A."/>
            <person name="Chen C."/>
            <person name="Yanf M."/>
            <person name="Daum C."/>
            <person name="Ng V."/>
            <person name="Clum A."/>
            <person name="Steindorff A."/>
            <person name="Ohm R."/>
            <person name="Martin F."/>
            <person name="Silar P."/>
            <person name="Natvig D."/>
            <person name="Lalanne C."/>
            <person name="Gautier V."/>
            <person name="Ament-Velasquez S.L."/>
            <person name="Kruys A."/>
            <person name="Hutchinson M.I."/>
            <person name="Powell A.J."/>
            <person name="Barry K."/>
            <person name="Miller A.N."/>
            <person name="Grigoriev I.V."/>
            <person name="Debuchy R."/>
            <person name="Gladieux P."/>
            <person name="Thoren M.H."/>
            <person name="Johannesson H."/>
        </authorList>
    </citation>
    <scope>NUCLEOTIDE SEQUENCE</scope>
    <source>
        <strain evidence="2">SMH2532-1</strain>
    </source>
</reference>
<proteinExistence type="predicted"/>
<evidence type="ECO:0000256" key="1">
    <source>
        <dbReference type="SAM" id="MobiDB-lite"/>
    </source>
</evidence>
<dbReference type="AlphaFoldDB" id="A0AA40CQD9"/>
<protein>
    <submittedName>
        <fullName evidence="2">Uncharacterized protein</fullName>
    </submittedName>
</protein>
<keyword evidence="3" id="KW-1185">Reference proteome</keyword>
<dbReference type="Proteomes" id="UP001174936">
    <property type="component" value="Unassembled WGS sequence"/>
</dbReference>
<organism evidence="2 3">
    <name type="scientific">Cercophora newfieldiana</name>
    <dbReference type="NCBI Taxonomy" id="92897"/>
    <lineage>
        <taxon>Eukaryota</taxon>
        <taxon>Fungi</taxon>
        <taxon>Dikarya</taxon>
        <taxon>Ascomycota</taxon>
        <taxon>Pezizomycotina</taxon>
        <taxon>Sordariomycetes</taxon>
        <taxon>Sordariomycetidae</taxon>
        <taxon>Sordariales</taxon>
        <taxon>Lasiosphaeriaceae</taxon>
        <taxon>Cercophora</taxon>
    </lineage>
</organism>
<evidence type="ECO:0000313" key="2">
    <source>
        <dbReference type="EMBL" id="KAK0646822.1"/>
    </source>
</evidence>
<feature type="compositionally biased region" description="Polar residues" evidence="1">
    <location>
        <begin position="64"/>
        <end position="75"/>
    </location>
</feature>
<feature type="compositionally biased region" description="Basic and acidic residues" evidence="1">
    <location>
        <begin position="21"/>
        <end position="45"/>
    </location>
</feature>
<feature type="region of interest" description="Disordered" evidence="1">
    <location>
        <begin position="181"/>
        <end position="204"/>
    </location>
</feature>
<feature type="region of interest" description="Disordered" evidence="1">
    <location>
        <begin position="1"/>
        <end position="75"/>
    </location>
</feature>
<accession>A0AA40CQD9</accession>
<sequence>MSARTLHRNSSQHYKTQAPQGDRHYGVSRTVSHERYKHAKQERPLGAHRALHPQIENRGRSGKSKAQSSRPCMQLSRSCERRRHVRFLPRPVCLPARNRSVKFPVQSCLLQVGWALATRPPTAIDEAAKAVRAACATHPQTPAPLHLLQTESDDDTSHRSPPHDETSYSIFHAKVRSGAKMHFGEPLSRRHLSRGGAGQRRPMR</sequence>
<comment type="caution">
    <text evidence="2">The sequence shown here is derived from an EMBL/GenBank/DDBJ whole genome shotgun (WGS) entry which is preliminary data.</text>
</comment>
<dbReference type="EMBL" id="JAULSV010000004">
    <property type="protein sequence ID" value="KAK0646822.1"/>
    <property type="molecule type" value="Genomic_DNA"/>
</dbReference>
<feature type="compositionally biased region" description="Polar residues" evidence="1">
    <location>
        <begin position="8"/>
        <end position="19"/>
    </location>
</feature>
<gene>
    <name evidence="2" type="ORF">B0T16DRAFT_169928</name>
</gene>